<evidence type="ECO:0000256" key="3">
    <source>
        <dbReference type="ARBA" id="ARBA00023015"/>
    </source>
</evidence>
<reference evidence="8 9" key="1">
    <citation type="submission" date="2015-06" db="EMBL/GenBank/DDBJ databases">
        <title>Draft genome of the ant-associated black yeast Phialophora attae CBS 131958.</title>
        <authorList>
            <person name="Moreno L.F."/>
            <person name="Stielow B.J."/>
            <person name="de Hoog S."/>
            <person name="Vicente V.A."/>
            <person name="Weiss V.A."/>
            <person name="de Vries M."/>
            <person name="Cruz L.M."/>
            <person name="Souza E.M."/>
        </authorList>
    </citation>
    <scope>NUCLEOTIDE SEQUENCE [LARGE SCALE GENOMIC DNA]</scope>
    <source>
        <strain evidence="8 9">CBS 131958</strain>
    </source>
</reference>
<dbReference type="PROSITE" id="PS51821">
    <property type="entry name" value="VELVET"/>
    <property type="match status" value="1"/>
</dbReference>
<feature type="region of interest" description="Disordered" evidence="6">
    <location>
        <begin position="25"/>
        <end position="65"/>
    </location>
</feature>
<dbReference type="GO" id="GO:0030435">
    <property type="term" value="P:sporulation resulting in formation of a cellular spore"/>
    <property type="evidence" value="ECO:0007669"/>
    <property type="project" value="UniProtKB-KW"/>
</dbReference>
<dbReference type="InterPro" id="IPR037525">
    <property type="entry name" value="Velvet_dom"/>
</dbReference>
<keyword evidence="5" id="KW-0539">Nucleus</keyword>
<feature type="compositionally biased region" description="Acidic residues" evidence="6">
    <location>
        <begin position="170"/>
        <end position="183"/>
    </location>
</feature>
<gene>
    <name evidence="8" type="ORF">AB675_5116</name>
</gene>
<dbReference type="Pfam" id="PF11754">
    <property type="entry name" value="Velvet"/>
    <property type="match status" value="1"/>
</dbReference>
<dbReference type="GO" id="GO:0005634">
    <property type="term" value="C:nucleus"/>
    <property type="evidence" value="ECO:0007669"/>
    <property type="project" value="UniProtKB-SubCell"/>
</dbReference>
<feature type="domain" description="Velvet" evidence="7">
    <location>
        <begin position="1"/>
        <end position="151"/>
    </location>
</feature>
<dbReference type="Gene3D" id="2.60.40.3960">
    <property type="entry name" value="Velvet domain"/>
    <property type="match status" value="1"/>
</dbReference>
<dbReference type="VEuPathDB" id="FungiDB:AB675_5116"/>
<comment type="subcellular location">
    <subcellularLocation>
        <location evidence="1">Nucleus</location>
    </subcellularLocation>
</comment>
<dbReference type="EMBL" id="LFJN01000015">
    <property type="protein sequence ID" value="KPI39385.1"/>
    <property type="molecule type" value="Genomic_DNA"/>
</dbReference>
<feature type="compositionally biased region" description="Basic and acidic residues" evidence="6">
    <location>
        <begin position="155"/>
        <end position="169"/>
    </location>
</feature>
<comment type="caution">
    <text evidence="8">The sequence shown here is derived from an EMBL/GenBank/DDBJ whole genome shotgun (WGS) entry which is preliminary data.</text>
</comment>
<evidence type="ECO:0000256" key="6">
    <source>
        <dbReference type="SAM" id="MobiDB-lite"/>
    </source>
</evidence>
<dbReference type="OrthoDB" id="3056235at2759"/>
<evidence type="ECO:0000259" key="7">
    <source>
        <dbReference type="PROSITE" id="PS51821"/>
    </source>
</evidence>
<organism evidence="8 9">
    <name type="scientific">Cyphellophora attinorum</name>
    <dbReference type="NCBI Taxonomy" id="1664694"/>
    <lineage>
        <taxon>Eukaryota</taxon>
        <taxon>Fungi</taxon>
        <taxon>Dikarya</taxon>
        <taxon>Ascomycota</taxon>
        <taxon>Pezizomycotina</taxon>
        <taxon>Eurotiomycetes</taxon>
        <taxon>Chaetothyriomycetidae</taxon>
        <taxon>Chaetothyriales</taxon>
        <taxon>Cyphellophoraceae</taxon>
        <taxon>Cyphellophora</taxon>
    </lineage>
</organism>
<evidence type="ECO:0000256" key="2">
    <source>
        <dbReference type="ARBA" id="ARBA00022969"/>
    </source>
</evidence>
<dbReference type="InterPro" id="IPR021740">
    <property type="entry name" value="Velvet"/>
</dbReference>
<dbReference type="AlphaFoldDB" id="A0A0N1HP16"/>
<feature type="region of interest" description="Disordered" evidence="6">
    <location>
        <begin position="150"/>
        <end position="183"/>
    </location>
</feature>
<keyword evidence="4" id="KW-0804">Transcription</keyword>
<keyword evidence="2" id="KW-0749">Sporulation</keyword>
<dbReference type="InterPro" id="IPR038491">
    <property type="entry name" value="Velvet_dom_sf"/>
</dbReference>
<dbReference type="STRING" id="1664694.A0A0N1HP16"/>
<dbReference type="PANTHER" id="PTHR33572">
    <property type="entry name" value="SPORE DEVELOPMENT REGULATOR VOSA"/>
    <property type="match status" value="1"/>
</dbReference>
<protein>
    <recommendedName>
        <fullName evidence="7">Velvet domain-containing protein</fullName>
    </recommendedName>
</protein>
<evidence type="ECO:0000313" key="8">
    <source>
        <dbReference type="EMBL" id="KPI39385.1"/>
    </source>
</evidence>
<proteinExistence type="predicted"/>
<accession>A0A0N1HP16</accession>
<evidence type="ECO:0000256" key="4">
    <source>
        <dbReference type="ARBA" id="ARBA00023163"/>
    </source>
</evidence>
<evidence type="ECO:0000313" key="9">
    <source>
        <dbReference type="Proteomes" id="UP000038010"/>
    </source>
</evidence>
<dbReference type="Proteomes" id="UP000038010">
    <property type="component" value="Unassembled WGS sequence"/>
</dbReference>
<feature type="compositionally biased region" description="Low complexity" evidence="6">
    <location>
        <begin position="43"/>
        <end position="63"/>
    </location>
</feature>
<dbReference type="GeneID" id="28737183"/>
<sequence length="183" mass="20283">MTTRAAIAEDGSREVQRLLLGNYVSSPFHTKDDPDPPTMPLHPSSTGQSQRPPSPSSRFFSQGTTVPQNRTPGAFFIFADLSVRKAGEYRLEFSLMKMDPIYLMAGRDLPILNRVTSDVFRVVNAKDFDQVHPSTPLVKGLLERGAGYPLKLKKGTREGGRRRNTRDDQGASDDDDSDLDDEG</sequence>
<dbReference type="RefSeq" id="XP_017999348.1">
    <property type="nucleotide sequence ID" value="XM_018145303.1"/>
</dbReference>
<evidence type="ECO:0000256" key="1">
    <source>
        <dbReference type="ARBA" id="ARBA00004123"/>
    </source>
</evidence>
<dbReference type="PANTHER" id="PTHR33572:SF17">
    <property type="entry name" value="SEXUAL DEVELOPMENT REGULATOR VELC"/>
    <property type="match status" value="1"/>
</dbReference>
<keyword evidence="9" id="KW-1185">Reference proteome</keyword>
<name>A0A0N1HP16_9EURO</name>
<keyword evidence="3" id="KW-0805">Transcription regulation</keyword>
<evidence type="ECO:0000256" key="5">
    <source>
        <dbReference type="ARBA" id="ARBA00023242"/>
    </source>
</evidence>